<gene>
    <name evidence="3" type="ORF">ENH89_08265</name>
</gene>
<evidence type="ECO:0000259" key="2">
    <source>
        <dbReference type="PROSITE" id="PS50213"/>
    </source>
</evidence>
<dbReference type="InterPro" id="IPR000782">
    <property type="entry name" value="FAS1_domain"/>
</dbReference>
<organism evidence="3 4">
    <name type="scientific">Aurantimonas coralicida</name>
    <dbReference type="NCBI Taxonomy" id="182270"/>
    <lineage>
        <taxon>Bacteria</taxon>
        <taxon>Pseudomonadati</taxon>
        <taxon>Pseudomonadota</taxon>
        <taxon>Alphaproteobacteria</taxon>
        <taxon>Hyphomicrobiales</taxon>
        <taxon>Aurantimonadaceae</taxon>
        <taxon>Aurantimonas</taxon>
    </lineage>
</organism>
<sequence>MAVLGAAASLVMTAGTTMAANYGATAQAAPHAQPMKVAASSAAKGATASRAAATSKLPTVGGAQMDPTKTIVENASAAKDLTRLVSAVKEADLATTLSGKGPFTVFAPTDDAFAKLPKATVADLMKPAKKAELKKILTYHVVPGDILSLIHI</sequence>
<dbReference type="Pfam" id="PF02469">
    <property type="entry name" value="Fasciclin"/>
    <property type="match status" value="1"/>
</dbReference>
<dbReference type="InterPro" id="IPR036378">
    <property type="entry name" value="FAS1_dom_sf"/>
</dbReference>
<dbReference type="PROSITE" id="PS50213">
    <property type="entry name" value="FAS1"/>
    <property type="match status" value="1"/>
</dbReference>
<protein>
    <recommendedName>
        <fullName evidence="2">FAS1 domain-containing protein</fullName>
    </recommendedName>
</protein>
<dbReference type="GO" id="GO:0005615">
    <property type="term" value="C:extracellular space"/>
    <property type="evidence" value="ECO:0007669"/>
    <property type="project" value="TreeGrafter"/>
</dbReference>
<dbReference type="InterPro" id="IPR050904">
    <property type="entry name" value="Adhesion/Biosynth-related"/>
</dbReference>
<feature type="domain" description="FAS1" evidence="2">
    <location>
        <begin position="68"/>
        <end position="152"/>
    </location>
</feature>
<dbReference type="PANTHER" id="PTHR10900:SF77">
    <property type="entry name" value="FI19380P1"/>
    <property type="match status" value="1"/>
</dbReference>
<dbReference type="PANTHER" id="PTHR10900">
    <property type="entry name" value="PERIOSTIN-RELATED"/>
    <property type="match status" value="1"/>
</dbReference>
<proteinExistence type="predicted"/>
<name>A0A9C9TGM6_9HYPH</name>
<feature type="chain" id="PRO_5038405960" description="FAS1 domain-containing protein" evidence="1">
    <location>
        <begin position="20"/>
        <end position="152"/>
    </location>
</feature>
<accession>A0A9C9TGM6</accession>
<dbReference type="Proteomes" id="UP000885680">
    <property type="component" value="Unassembled WGS sequence"/>
</dbReference>
<dbReference type="SUPFAM" id="SSF82153">
    <property type="entry name" value="FAS1 domain"/>
    <property type="match status" value="1"/>
</dbReference>
<dbReference type="AlphaFoldDB" id="A0A9C9TGM6"/>
<evidence type="ECO:0000313" key="4">
    <source>
        <dbReference type="Proteomes" id="UP000885680"/>
    </source>
</evidence>
<dbReference type="EMBL" id="DRGN01000119">
    <property type="protein sequence ID" value="HEU00334.1"/>
    <property type="molecule type" value="Genomic_DNA"/>
</dbReference>
<keyword evidence="1" id="KW-0732">Signal</keyword>
<evidence type="ECO:0000313" key="3">
    <source>
        <dbReference type="EMBL" id="HEU00334.1"/>
    </source>
</evidence>
<reference evidence="3" key="1">
    <citation type="journal article" date="2020" name="mSystems">
        <title>Genome- and Community-Level Interaction Insights into Carbon Utilization and Element Cycling Functions of Hydrothermarchaeota in Hydrothermal Sediment.</title>
        <authorList>
            <person name="Zhou Z."/>
            <person name="Liu Y."/>
            <person name="Xu W."/>
            <person name="Pan J."/>
            <person name="Luo Z.H."/>
            <person name="Li M."/>
        </authorList>
    </citation>
    <scope>NUCLEOTIDE SEQUENCE</scope>
    <source>
        <strain evidence="3">HyVt-347</strain>
    </source>
</reference>
<comment type="caution">
    <text evidence="3">The sequence shown here is derived from an EMBL/GenBank/DDBJ whole genome shotgun (WGS) entry which is preliminary data.</text>
</comment>
<evidence type="ECO:0000256" key="1">
    <source>
        <dbReference type="SAM" id="SignalP"/>
    </source>
</evidence>
<feature type="signal peptide" evidence="1">
    <location>
        <begin position="1"/>
        <end position="19"/>
    </location>
</feature>
<dbReference type="Gene3D" id="2.30.180.10">
    <property type="entry name" value="FAS1 domain"/>
    <property type="match status" value="1"/>
</dbReference>